<proteinExistence type="predicted"/>
<evidence type="ECO:0000313" key="2">
    <source>
        <dbReference type="Proteomes" id="UP000019151"/>
    </source>
</evidence>
<reference evidence="1 2" key="1">
    <citation type="journal article" date="2014" name="Genome Announc.">
        <title>Genome Sequence and Methylome of Soil Bacterium Gemmatirosa kalamazoonensis KBS708T, a Member of the Rarely Cultivated Gemmatimonadetes Phylum.</title>
        <authorList>
            <person name="Debruyn J.M."/>
            <person name="Radosevich M."/>
            <person name="Wommack K.E."/>
            <person name="Polson S.W."/>
            <person name="Hauser L.J."/>
            <person name="Fawaz M.N."/>
            <person name="Korlach J."/>
            <person name="Tsai Y.C."/>
        </authorList>
    </citation>
    <scope>NUCLEOTIDE SEQUENCE [LARGE SCALE GENOMIC DNA]</scope>
    <source>
        <strain evidence="1 2">KBS708</strain>
    </source>
</reference>
<dbReference type="RefSeq" id="WP_025410440.1">
    <property type="nucleotide sequence ID" value="NZ_CP007128.1"/>
</dbReference>
<organism evidence="1 2">
    <name type="scientific">Gemmatirosa kalamazoonensis</name>
    <dbReference type="NCBI Taxonomy" id="861299"/>
    <lineage>
        <taxon>Bacteria</taxon>
        <taxon>Pseudomonadati</taxon>
        <taxon>Gemmatimonadota</taxon>
        <taxon>Gemmatimonadia</taxon>
        <taxon>Gemmatimonadales</taxon>
        <taxon>Gemmatimonadaceae</taxon>
        <taxon>Gemmatirosa</taxon>
    </lineage>
</organism>
<accession>W0RHN8</accession>
<dbReference type="Proteomes" id="UP000019151">
    <property type="component" value="Chromosome"/>
</dbReference>
<protein>
    <submittedName>
        <fullName evidence="1">Uncharacterized protein</fullName>
    </submittedName>
</protein>
<dbReference type="InParanoid" id="W0RHN8"/>
<dbReference type="KEGG" id="gba:J421_1381"/>
<evidence type="ECO:0000313" key="1">
    <source>
        <dbReference type="EMBL" id="AHG88918.1"/>
    </source>
</evidence>
<gene>
    <name evidence="1" type="ORF">J421_1381</name>
</gene>
<name>W0RHN8_9BACT</name>
<dbReference type="EMBL" id="CP007128">
    <property type="protein sequence ID" value="AHG88918.1"/>
    <property type="molecule type" value="Genomic_DNA"/>
</dbReference>
<dbReference type="HOGENOM" id="CLU_1813016_0_0_0"/>
<dbReference type="AlphaFoldDB" id="W0RHN8"/>
<keyword evidence="2" id="KW-1185">Reference proteome</keyword>
<dbReference type="STRING" id="861299.J421_1381"/>
<sequence>MRGDSAALASLPPALAEAFAVRAVLTREALRDTDVASCEPLLRRDTSAVRRRLRARLADGSRTVLFVRAARDTIRRVELVRRARGGGQRGFIWDASTDAAESVEWRVGVTRPEVTTLPRGGPVPRALRALGRQLLALPCDGR</sequence>